<feature type="binding site" evidence="5">
    <location>
        <begin position="82"/>
        <end position="85"/>
    </location>
    <ligand>
        <name>substrate</name>
    </ligand>
</feature>
<dbReference type="Proteomes" id="UP000294692">
    <property type="component" value="Unassembled WGS sequence"/>
</dbReference>
<accession>A0A4R3VBM1</accession>
<keyword evidence="7" id="KW-1185">Reference proteome</keyword>
<dbReference type="Pfam" id="PF03737">
    <property type="entry name" value="RraA-like"/>
    <property type="match status" value="1"/>
</dbReference>
<dbReference type="RefSeq" id="WP_132472441.1">
    <property type="nucleotide sequence ID" value="NZ_JBHRVM010000001.1"/>
</dbReference>
<name>A0A4R3VBM1_9BURK</name>
<keyword evidence="5" id="KW-0460">Magnesium</keyword>
<dbReference type="SUPFAM" id="SSF89562">
    <property type="entry name" value="RraA-like"/>
    <property type="match status" value="1"/>
</dbReference>
<evidence type="ECO:0000313" key="6">
    <source>
        <dbReference type="EMBL" id="TCV02676.1"/>
    </source>
</evidence>
<dbReference type="PANTHER" id="PTHR33254:SF4">
    <property type="entry name" value="4-HYDROXY-4-METHYL-2-OXOGLUTARATE ALDOLASE 3-RELATED"/>
    <property type="match status" value="1"/>
</dbReference>
<gene>
    <name evidence="6" type="ORF">EV686_101132</name>
</gene>
<reference evidence="6 7" key="1">
    <citation type="submission" date="2019-03" db="EMBL/GenBank/DDBJ databases">
        <title>Genomic Encyclopedia of Type Strains, Phase IV (KMG-IV): sequencing the most valuable type-strain genomes for metagenomic binning, comparative biology and taxonomic classification.</title>
        <authorList>
            <person name="Goeker M."/>
        </authorList>
    </citation>
    <scope>NUCLEOTIDE SEQUENCE [LARGE SCALE GENOMIC DNA]</scope>
    <source>
        <strain evidence="6 7">DSM 100048</strain>
    </source>
</reference>
<feature type="binding site" evidence="5">
    <location>
        <position position="104"/>
    </location>
    <ligand>
        <name>substrate</name>
    </ligand>
</feature>
<dbReference type="Gene3D" id="3.50.30.40">
    <property type="entry name" value="Ribonuclease E inhibitor RraA/RraA-like"/>
    <property type="match status" value="1"/>
</dbReference>
<comment type="cofactor">
    <cofactor evidence="5">
        <name>Mg(2+)</name>
        <dbReference type="ChEBI" id="CHEBI:18420"/>
    </cofactor>
</comment>
<dbReference type="NCBIfam" id="NF004850">
    <property type="entry name" value="PRK06201.1"/>
    <property type="match status" value="1"/>
</dbReference>
<evidence type="ECO:0000313" key="7">
    <source>
        <dbReference type="Proteomes" id="UP000294692"/>
    </source>
</evidence>
<proteinExistence type="predicted"/>
<feature type="binding site" evidence="5">
    <location>
        <position position="105"/>
    </location>
    <ligand>
        <name>Mg(2+)</name>
        <dbReference type="ChEBI" id="CHEBI:18420"/>
    </ligand>
</feature>
<keyword evidence="5" id="KW-0479">Metal-binding</keyword>
<dbReference type="GO" id="GO:0046872">
    <property type="term" value="F:metal ion binding"/>
    <property type="evidence" value="ECO:0007669"/>
    <property type="project" value="UniProtKB-KW"/>
</dbReference>
<comment type="caution">
    <text evidence="6">The sequence shown here is derived from an EMBL/GenBank/DDBJ whole genome shotgun (WGS) entry which is preliminary data.</text>
</comment>
<comment type="cofactor">
    <cofactor evidence="1">
        <name>a divalent metal cation</name>
        <dbReference type="ChEBI" id="CHEBI:60240"/>
    </cofactor>
</comment>
<dbReference type="PANTHER" id="PTHR33254">
    <property type="entry name" value="4-HYDROXY-4-METHYL-2-OXOGLUTARATE ALDOLASE 3-RELATED"/>
    <property type="match status" value="1"/>
</dbReference>
<dbReference type="AlphaFoldDB" id="A0A4R3VBM1"/>
<evidence type="ECO:0000256" key="2">
    <source>
        <dbReference type="ARBA" id="ARBA00016549"/>
    </source>
</evidence>
<evidence type="ECO:0000256" key="5">
    <source>
        <dbReference type="PIRSR" id="PIRSR605493-1"/>
    </source>
</evidence>
<organism evidence="6 7">
    <name type="scientific">Paracandidimonas soli</name>
    <dbReference type="NCBI Taxonomy" id="1917182"/>
    <lineage>
        <taxon>Bacteria</taxon>
        <taxon>Pseudomonadati</taxon>
        <taxon>Pseudomonadota</taxon>
        <taxon>Betaproteobacteria</taxon>
        <taxon>Burkholderiales</taxon>
        <taxon>Alcaligenaceae</taxon>
        <taxon>Paracandidimonas</taxon>
    </lineage>
</organism>
<evidence type="ECO:0000256" key="1">
    <source>
        <dbReference type="ARBA" id="ARBA00001968"/>
    </source>
</evidence>
<protein>
    <recommendedName>
        <fullName evidence="2">Putative 4-hydroxy-4-methyl-2-oxoglutarate aldolase</fullName>
    </recommendedName>
    <alternativeName>
        <fullName evidence="3">Regulator of ribonuclease activity homolog</fullName>
    </alternativeName>
    <alternativeName>
        <fullName evidence="4">RraA-like protein</fullName>
    </alternativeName>
</protein>
<dbReference type="CDD" id="cd16841">
    <property type="entry name" value="RraA_family"/>
    <property type="match status" value="1"/>
</dbReference>
<evidence type="ECO:0000256" key="4">
    <source>
        <dbReference type="ARBA" id="ARBA00030169"/>
    </source>
</evidence>
<dbReference type="InterPro" id="IPR036704">
    <property type="entry name" value="RraA/RraA-like_sf"/>
</dbReference>
<dbReference type="OrthoDB" id="8717144at2"/>
<dbReference type="InterPro" id="IPR005493">
    <property type="entry name" value="RraA/RraA-like"/>
</dbReference>
<dbReference type="EMBL" id="SMBX01000001">
    <property type="protein sequence ID" value="TCV02676.1"/>
    <property type="molecule type" value="Genomic_DNA"/>
</dbReference>
<sequence>MAEFHEWFAGLSASLVSDSLDRLRGTHGLRPMHGAQPLLGRALTVQVAPGDNLYIHAALRQAKPGDVMVVDGAGNTERALVGEILLSAARARGVLGFVVDGAVRDVDAFIREGFPCYGRNVTPRGPYKNGPGSINGTVSIDGNLVSPGDIVLGDADGLVFIPADQAGQVARQARSLHAKEQRILADIAAGAYDDTWLDAIIK</sequence>
<evidence type="ECO:0000256" key="3">
    <source>
        <dbReference type="ARBA" id="ARBA00029596"/>
    </source>
</evidence>